<evidence type="ECO:0000256" key="7">
    <source>
        <dbReference type="ARBA" id="ARBA00023136"/>
    </source>
</evidence>
<evidence type="ECO:0000256" key="5">
    <source>
        <dbReference type="ARBA" id="ARBA00022840"/>
    </source>
</evidence>
<dbReference type="PROSITE" id="PS50929">
    <property type="entry name" value="ABC_TM1F"/>
    <property type="match status" value="1"/>
</dbReference>
<feature type="transmembrane region" description="Helical" evidence="8">
    <location>
        <begin position="279"/>
        <end position="299"/>
    </location>
</feature>
<feature type="transmembrane region" description="Helical" evidence="8">
    <location>
        <begin position="159"/>
        <end position="180"/>
    </location>
</feature>
<dbReference type="GO" id="GO:0140359">
    <property type="term" value="F:ABC-type transporter activity"/>
    <property type="evidence" value="ECO:0007669"/>
    <property type="project" value="InterPro"/>
</dbReference>
<dbReference type="GO" id="GO:0005886">
    <property type="term" value="C:plasma membrane"/>
    <property type="evidence" value="ECO:0007669"/>
    <property type="project" value="UniProtKB-SubCell"/>
</dbReference>
<dbReference type="EMBL" id="CP013987">
    <property type="protein sequence ID" value="ALZ83759.1"/>
    <property type="molecule type" value="Genomic_DNA"/>
</dbReference>
<evidence type="ECO:0000313" key="11">
    <source>
        <dbReference type="EMBL" id="ALZ83759.1"/>
    </source>
</evidence>
<comment type="subcellular location">
    <subcellularLocation>
        <location evidence="1">Cell membrane</location>
        <topology evidence="1">Multi-pass membrane protein</topology>
    </subcellularLocation>
</comment>
<dbReference type="PROSITE" id="PS50893">
    <property type="entry name" value="ABC_TRANSPORTER_2"/>
    <property type="match status" value="1"/>
</dbReference>
<dbReference type="Proteomes" id="UP000064137">
    <property type="component" value="Chromosome"/>
</dbReference>
<evidence type="ECO:0000256" key="6">
    <source>
        <dbReference type="ARBA" id="ARBA00022989"/>
    </source>
</evidence>
<dbReference type="InterPro" id="IPR003439">
    <property type="entry name" value="ABC_transporter-like_ATP-bd"/>
</dbReference>
<dbReference type="InterPro" id="IPR036640">
    <property type="entry name" value="ABC1_TM_sf"/>
</dbReference>
<dbReference type="KEGG" id="por:APT59_05885"/>
<dbReference type="RefSeq" id="WP_059314006.1">
    <property type="nucleotide sequence ID" value="NZ_CP013987.1"/>
</dbReference>
<dbReference type="Pfam" id="PF06472">
    <property type="entry name" value="ABC_membrane_2"/>
    <property type="match status" value="1"/>
</dbReference>
<protein>
    <submittedName>
        <fullName evidence="11">ABC transporter ATP-binding protein</fullName>
    </submittedName>
</protein>
<feature type="transmembrane region" description="Helical" evidence="8">
    <location>
        <begin position="40"/>
        <end position="64"/>
    </location>
</feature>
<dbReference type="InterPro" id="IPR017871">
    <property type="entry name" value="ABC_transporter-like_CS"/>
</dbReference>
<keyword evidence="6 8" id="KW-1133">Transmembrane helix</keyword>
<feature type="transmembrane region" description="Helical" evidence="8">
    <location>
        <begin position="76"/>
        <end position="103"/>
    </location>
</feature>
<dbReference type="GO" id="GO:0005524">
    <property type="term" value="F:ATP binding"/>
    <property type="evidence" value="ECO:0007669"/>
    <property type="project" value="UniProtKB-KW"/>
</dbReference>
<feature type="domain" description="ABC transporter" evidence="9">
    <location>
        <begin position="372"/>
        <end position="576"/>
    </location>
</feature>
<dbReference type="OrthoDB" id="9810134at2"/>
<dbReference type="CDD" id="cd03223">
    <property type="entry name" value="ABCD_peroxisomal_ALDP"/>
    <property type="match status" value="1"/>
</dbReference>
<proteinExistence type="predicted"/>
<keyword evidence="7 8" id="KW-0472">Membrane</keyword>
<dbReference type="Gene3D" id="3.40.50.300">
    <property type="entry name" value="P-loop containing nucleotide triphosphate hydrolases"/>
    <property type="match status" value="1"/>
</dbReference>
<gene>
    <name evidence="11" type="ORF">APT59_05885</name>
</gene>
<dbReference type="GO" id="GO:0016887">
    <property type="term" value="F:ATP hydrolysis activity"/>
    <property type="evidence" value="ECO:0007669"/>
    <property type="project" value="InterPro"/>
</dbReference>
<evidence type="ECO:0000256" key="8">
    <source>
        <dbReference type="SAM" id="Phobius"/>
    </source>
</evidence>
<dbReference type="InterPro" id="IPR050835">
    <property type="entry name" value="ABC_transporter_sub-D"/>
</dbReference>
<organism evidence="11 12">
    <name type="scientific">Pseudomonas oryzihabitans</name>
    <dbReference type="NCBI Taxonomy" id="47885"/>
    <lineage>
        <taxon>Bacteria</taxon>
        <taxon>Pseudomonadati</taxon>
        <taxon>Pseudomonadota</taxon>
        <taxon>Gammaproteobacteria</taxon>
        <taxon>Pseudomonadales</taxon>
        <taxon>Pseudomonadaceae</taxon>
        <taxon>Pseudomonas</taxon>
    </lineage>
</organism>
<dbReference type="Gene3D" id="1.20.1560.10">
    <property type="entry name" value="ABC transporter type 1, transmembrane domain"/>
    <property type="match status" value="1"/>
</dbReference>
<sequence>MSESAVPVPSVYGASRGHFLARVWALITPYWRSEEKGKAWLLLSVVIALSLAGVGLSVALNTWYRYFYDALQNRDLAAFIRLMLYFCGLATTAILLAVYRLYLTQALTINWRRWLTEKHFGLWLSDRNYYHLEREGGADNPDQRLTEDIRDFAETTLTLGLGFIRTVVSLVSFSVILFGISGDITLFGITIPAYMFWAALIYATIGTWLTHLIGRRLIGLYNQQQRYEADLRFGLIRVREKAESVALFRGEANEQQRLLERFGYVWGNYHLLMNYTKRLTFFTAGYSQIAIVAGFVLAAPRYFSGKIQLGDLMQINSAFGNVQESLSWFVDAYVSLASWRAISDRLLTFRETMAELGQESEVLVPRTGDQDLLLESLTLSAAGRLLLHPTDLRIARGEHLLIEGASGSGKSTLLRALAGLWRQGQGDIAVPAGRQLFLPQQPYLPIGSLREALAYPQAADAYSDARLTEVLQLCRLEHLLEHLDETRHWERTLSPGEQQRVALARALLYAPEWLFLDEASSALNEADERLLYERLLAENPGLTLVSVGHRPSLRAYHRRHLLLEDQELRPRAVVDVS</sequence>
<evidence type="ECO:0000256" key="3">
    <source>
        <dbReference type="ARBA" id="ARBA00022692"/>
    </source>
</evidence>
<keyword evidence="2" id="KW-0813">Transport</keyword>
<evidence type="ECO:0000313" key="12">
    <source>
        <dbReference type="Proteomes" id="UP000064137"/>
    </source>
</evidence>
<dbReference type="InterPro" id="IPR027417">
    <property type="entry name" value="P-loop_NTPase"/>
</dbReference>
<dbReference type="PANTHER" id="PTHR11384">
    <property type="entry name" value="ATP-BINDING CASSETTE, SUB-FAMILY D MEMBER"/>
    <property type="match status" value="1"/>
</dbReference>
<feature type="transmembrane region" description="Helical" evidence="8">
    <location>
        <begin position="186"/>
        <end position="209"/>
    </location>
</feature>
<dbReference type="AlphaFoldDB" id="A0A0U4P4R3"/>
<reference evidence="11 12" key="1">
    <citation type="submission" date="2016-01" db="EMBL/GenBank/DDBJ databases">
        <title>Annotation of Pseudomonas oryzihabitans USDA-ARS-USMARC-56511.</title>
        <authorList>
            <person name="Harhay G.P."/>
            <person name="Harhay D.M."/>
            <person name="Smith T.P.L."/>
            <person name="Bono J.L."/>
            <person name="Heaton M.P."/>
            <person name="Clawson M.L."/>
            <person name="Chitko-Mckown C.G."/>
            <person name="Capik S.F."/>
            <person name="DeDonder K.D."/>
            <person name="Apley M.D."/>
            <person name="Lubbers B.V."/>
            <person name="White B.J."/>
            <person name="Larson R.L."/>
        </authorList>
    </citation>
    <scope>NUCLEOTIDE SEQUENCE [LARGE SCALE GENOMIC DNA]</scope>
    <source>
        <strain evidence="11 12">USDA-ARS-USMARC-56511</strain>
    </source>
</reference>
<dbReference type="InterPro" id="IPR011527">
    <property type="entry name" value="ABC1_TM_dom"/>
</dbReference>
<evidence type="ECO:0000256" key="4">
    <source>
        <dbReference type="ARBA" id="ARBA00022741"/>
    </source>
</evidence>
<evidence type="ECO:0000259" key="10">
    <source>
        <dbReference type="PROSITE" id="PS50929"/>
    </source>
</evidence>
<keyword evidence="3 8" id="KW-0812">Transmembrane</keyword>
<name>A0A0U4P4R3_9PSED</name>
<keyword evidence="5 11" id="KW-0067">ATP-binding</keyword>
<dbReference type="SMART" id="SM00382">
    <property type="entry name" value="AAA"/>
    <property type="match status" value="1"/>
</dbReference>
<dbReference type="InterPro" id="IPR003593">
    <property type="entry name" value="AAA+_ATPase"/>
</dbReference>
<feature type="domain" description="ABC transmembrane type-1" evidence="10">
    <location>
        <begin position="45"/>
        <end position="338"/>
    </location>
</feature>
<keyword evidence="4" id="KW-0547">Nucleotide-binding</keyword>
<evidence type="ECO:0000256" key="1">
    <source>
        <dbReference type="ARBA" id="ARBA00004651"/>
    </source>
</evidence>
<dbReference type="SUPFAM" id="SSF52540">
    <property type="entry name" value="P-loop containing nucleoside triphosphate hydrolases"/>
    <property type="match status" value="1"/>
</dbReference>
<dbReference type="PANTHER" id="PTHR11384:SF59">
    <property type="entry name" value="LYSOSOMAL COBALAMIN TRANSPORTER ABCD4"/>
    <property type="match status" value="1"/>
</dbReference>
<accession>A0A0U4P4R3</accession>
<evidence type="ECO:0000259" key="9">
    <source>
        <dbReference type="PROSITE" id="PS50893"/>
    </source>
</evidence>
<dbReference type="PROSITE" id="PS00211">
    <property type="entry name" value="ABC_TRANSPORTER_1"/>
    <property type="match status" value="1"/>
</dbReference>
<dbReference type="Pfam" id="PF00005">
    <property type="entry name" value="ABC_tran"/>
    <property type="match status" value="1"/>
</dbReference>
<evidence type="ECO:0000256" key="2">
    <source>
        <dbReference type="ARBA" id="ARBA00022448"/>
    </source>
</evidence>
<dbReference type="SUPFAM" id="SSF90123">
    <property type="entry name" value="ABC transporter transmembrane region"/>
    <property type="match status" value="1"/>
</dbReference>